<dbReference type="OrthoDB" id="5870171at2759"/>
<gene>
    <name evidence="2" type="ORF">TELCIR_00056</name>
</gene>
<organism evidence="2 3">
    <name type="scientific">Teladorsagia circumcincta</name>
    <name type="common">Brown stomach worm</name>
    <name type="synonym">Ostertagia circumcincta</name>
    <dbReference type="NCBI Taxonomy" id="45464"/>
    <lineage>
        <taxon>Eukaryota</taxon>
        <taxon>Metazoa</taxon>
        <taxon>Ecdysozoa</taxon>
        <taxon>Nematoda</taxon>
        <taxon>Chromadorea</taxon>
        <taxon>Rhabditida</taxon>
        <taxon>Rhabditina</taxon>
        <taxon>Rhabditomorpha</taxon>
        <taxon>Strongyloidea</taxon>
        <taxon>Trichostrongylidae</taxon>
        <taxon>Teladorsagia</taxon>
    </lineage>
</organism>
<evidence type="ECO:0000313" key="2">
    <source>
        <dbReference type="EMBL" id="PIO77794.1"/>
    </source>
</evidence>
<accession>A0A2G9V5N9</accession>
<evidence type="ECO:0000256" key="1">
    <source>
        <dbReference type="SAM" id="MobiDB-lite"/>
    </source>
</evidence>
<evidence type="ECO:0000313" key="3">
    <source>
        <dbReference type="Proteomes" id="UP000230423"/>
    </source>
</evidence>
<feature type="region of interest" description="Disordered" evidence="1">
    <location>
        <begin position="21"/>
        <end position="40"/>
    </location>
</feature>
<keyword evidence="3" id="KW-1185">Reference proteome</keyword>
<reference evidence="2 3" key="1">
    <citation type="submission" date="2015-09" db="EMBL/GenBank/DDBJ databases">
        <title>Draft genome of the parasitic nematode Teladorsagia circumcincta isolate WARC Sus (inbred).</title>
        <authorList>
            <person name="Mitreva M."/>
        </authorList>
    </citation>
    <scope>NUCLEOTIDE SEQUENCE [LARGE SCALE GENOMIC DNA]</scope>
    <source>
        <strain evidence="2 3">S</strain>
    </source>
</reference>
<feature type="region of interest" description="Disordered" evidence="1">
    <location>
        <begin position="286"/>
        <end position="305"/>
    </location>
</feature>
<evidence type="ECO:0008006" key="4">
    <source>
        <dbReference type="Google" id="ProtNLM"/>
    </source>
</evidence>
<feature type="compositionally biased region" description="Polar residues" evidence="1">
    <location>
        <begin position="482"/>
        <end position="497"/>
    </location>
</feature>
<sequence length="538" mass="62335">MHNEEQQRLISRISELEAKSDDAWGDEWDNANGKSDEDKQALEQSRSELVIFLQAYQRIAELELQIEQKVCALVDAEKELKVLRERIERIGAEKSDSQTESELEAERQRREEAEALADNLRRVAATLRTQIDDLQEKLLLQAESAETQQNQLTQLTTENERLRTAIASRTELVEAEHQRSESELETLCEERRRIQDDLSSAENEKIRLEEQLMACEMKCDDLKIELQLQKASISELTEMHEEAKRQCEDAQATLQTVEAENFSLVERLAKADKELEEVKGQLRARLEQDEKESQQSAEEAKEKASQWEQLERILGEVRRELEEKELQNSLLKDSEARLLDSVDEYGLQAEKYQQEAERLQKVVNQLEKERMELEEKVEEMQKNQDSKEKAVEQVRVMERERQELEKRLTQQSTSMAPPSAYEARELSIVSSQLETLTAERNELRNRLENAESRLRISAQEKLAITRSYEQLRARLAARRQKLTSSGETTPRPSSATISEDDVTEGYRAVEEPVPPTPRTYAPQQAAEKDVIRRRAGHH</sequence>
<proteinExistence type="predicted"/>
<dbReference type="EMBL" id="KZ344986">
    <property type="protein sequence ID" value="PIO77794.1"/>
    <property type="molecule type" value="Genomic_DNA"/>
</dbReference>
<protein>
    <recommendedName>
        <fullName evidence="4">M protein repeat protein</fullName>
    </recommendedName>
</protein>
<dbReference type="AlphaFoldDB" id="A0A2G9V5N9"/>
<feature type="region of interest" description="Disordered" evidence="1">
    <location>
        <begin position="479"/>
        <end position="538"/>
    </location>
</feature>
<dbReference type="Proteomes" id="UP000230423">
    <property type="component" value="Unassembled WGS sequence"/>
</dbReference>
<name>A0A2G9V5N9_TELCI</name>